<dbReference type="Proteomes" id="UP000599578">
    <property type="component" value="Unassembled WGS sequence"/>
</dbReference>
<protein>
    <submittedName>
        <fullName evidence="1">Uncharacterized protein</fullName>
    </submittedName>
</protein>
<evidence type="ECO:0000313" key="2">
    <source>
        <dbReference type="Proteomes" id="UP000599578"/>
    </source>
</evidence>
<sequence length="86" mass="10178">MALAWELLDTETWRLKVRRAKAGPEYKVPKEKSRVRIVELIDPAIHWIQKQIPWHDPPIRRCYTDLLVKAKVGYRGPDQCRHTFAS</sequence>
<dbReference type="AlphaFoldDB" id="A0A917ZIA2"/>
<proteinExistence type="predicted"/>
<dbReference type="EMBL" id="BMLT01000006">
    <property type="protein sequence ID" value="GGO83288.1"/>
    <property type="molecule type" value="Genomic_DNA"/>
</dbReference>
<evidence type="ECO:0000313" key="1">
    <source>
        <dbReference type="EMBL" id="GGO83288.1"/>
    </source>
</evidence>
<organism evidence="1 2">
    <name type="scientific">Marinobacterium nitratireducens</name>
    <dbReference type="NCBI Taxonomy" id="518897"/>
    <lineage>
        <taxon>Bacteria</taxon>
        <taxon>Pseudomonadati</taxon>
        <taxon>Pseudomonadota</taxon>
        <taxon>Gammaproteobacteria</taxon>
        <taxon>Oceanospirillales</taxon>
        <taxon>Oceanospirillaceae</taxon>
        <taxon>Marinobacterium</taxon>
    </lineage>
</organism>
<name>A0A917ZIA2_9GAMM</name>
<keyword evidence="2" id="KW-1185">Reference proteome</keyword>
<accession>A0A917ZIA2</accession>
<gene>
    <name evidence="1" type="ORF">GCM10011348_26700</name>
</gene>
<comment type="caution">
    <text evidence="1">The sequence shown here is derived from an EMBL/GenBank/DDBJ whole genome shotgun (WGS) entry which is preliminary data.</text>
</comment>
<reference evidence="1 2" key="1">
    <citation type="journal article" date="2014" name="Int. J. Syst. Evol. Microbiol.">
        <title>Complete genome sequence of Corynebacterium casei LMG S-19264T (=DSM 44701T), isolated from a smear-ripened cheese.</title>
        <authorList>
            <consortium name="US DOE Joint Genome Institute (JGI-PGF)"/>
            <person name="Walter F."/>
            <person name="Albersmeier A."/>
            <person name="Kalinowski J."/>
            <person name="Ruckert C."/>
        </authorList>
    </citation>
    <scope>NUCLEOTIDE SEQUENCE [LARGE SCALE GENOMIC DNA]</scope>
    <source>
        <strain evidence="1 2">CGMCC 1.7286</strain>
    </source>
</reference>